<evidence type="ECO:0000256" key="6">
    <source>
        <dbReference type="ARBA" id="ARBA00023186"/>
    </source>
</evidence>
<evidence type="ECO:0000256" key="2">
    <source>
        <dbReference type="ARBA" id="ARBA00022475"/>
    </source>
</evidence>
<evidence type="ECO:0000256" key="8">
    <source>
        <dbReference type="SAM" id="Phobius"/>
    </source>
</evidence>
<dbReference type="SUPFAM" id="SSF109998">
    <property type="entry name" value="Triger factor/SurA peptide-binding domain-like"/>
    <property type="match status" value="1"/>
</dbReference>
<keyword evidence="2" id="KW-1003">Cell membrane</keyword>
<gene>
    <name evidence="10" type="ORF">CMUC_1494</name>
</gene>
<keyword evidence="11" id="KW-1185">Reference proteome</keyword>
<dbReference type="Gene3D" id="1.10.4030.10">
    <property type="entry name" value="Porin chaperone SurA, peptide-binding domain"/>
    <property type="match status" value="1"/>
</dbReference>
<keyword evidence="3 8" id="KW-0812">Transmembrane</keyword>
<keyword evidence="6" id="KW-0143">Chaperone</keyword>
<dbReference type="PANTHER" id="PTHR47529:SF1">
    <property type="entry name" value="PERIPLASMIC CHAPERONE PPID"/>
    <property type="match status" value="1"/>
</dbReference>
<dbReference type="RefSeq" id="WP_171994048.1">
    <property type="nucleotide sequence ID" value="NZ_CP012542.1"/>
</dbReference>
<evidence type="ECO:0000313" key="10">
    <source>
        <dbReference type="EMBL" id="QCD45254.1"/>
    </source>
</evidence>
<name>A0A6G5QI09_9BACT</name>
<dbReference type="InterPro" id="IPR000297">
    <property type="entry name" value="PPIase_PpiC"/>
</dbReference>
<reference evidence="10 11" key="1">
    <citation type="submission" date="2016-07" db="EMBL/GenBank/DDBJ databases">
        <title>Comparative genomics of the Campylobacter concisus group.</title>
        <authorList>
            <person name="Miller W.G."/>
            <person name="Yee E."/>
            <person name="Chapman M.H."/>
            <person name="Huynh S."/>
            <person name="Bono J.L."/>
            <person name="On S.L.W."/>
            <person name="StLeger J."/>
            <person name="Foster G."/>
            <person name="Parker C.T."/>
        </authorList>
    </citation>
    <scope>NUCLEOTIDE SEQUENCE [LARGE SCALE GENOMIC DNA]</scope>
    <source>
        <strain evidence="10 11">CCUG 21559</strain>
    </source>
</reference>
<dbReference type="AlphaFoldDB" id="A0A6G5QI09"/>
<comment type="similarity">
    <text evidence="7">Belongs to the PpiD chaperone family.</text>
</comment>
<dbReference type="GO" id="GO:0003755">
    <property type="term" value="F:peptidyl-prolyl cis-trans isomerase activity"/>
    <property type="evidence" value="ECO:0007669"/>
    <property type="project" value="InterPro"/>
</dbReference>
<dbReference type="Proteomes" id="UP000503264">
    <property type="component" value="Chromosome"/>
</dbReference>
<dbReference type="PANTHER" id="PTHR47529">
    <property type="entry name" value="PEPTIDYL-PROLYL CIS-TRANS ISOMERASE D"/>
    <property type="match status" value="1"/>
</dbReference>
<dbReference type="InterPro" id="IPR027304">
    <property type="entry name" value="Trigger_fact/SurA_dom_sf"/>
</dbReference>
<feature type="domain" description="PpiC" evidence="9">
    <location>
        <begin position="242"/>
        <end position="357"/>
    </location>
</feature>
<evidence type="ECO:0000256" key="1">
    <source>
        <dbReference type="ARBA" id="ARBA00004401"/>
    </source>
</evidence>
<dbReference type="GO" id="GO:0005886">
    <property type="term" value="C:plasma membrane"/>
    <property type="evidence" value="ECO:0007669"/>
    <property type="project" value="UniProtKB-SubCell"/>
</dbReference>
<evidence type="ECO:0000259" key="9">
    <source>
        <dbReference type="Pfam" id="PF13145"/>
    </source>
</evidence>
<dbReference type="Pfam" id="PF13624">
    <property type="entry name" value="SurA_N_3"/>
    <property type="match status" value="1"/>
</dbReference>
<evidence type="ECO:0000256" key="4">
    <source>
        <dbReference type="ARBA" id="ARBA00022989"/>
    </source>
</evidence>
<proteinExistence type="inferred from homology"/>
<organism evidence="10 11">
    <name type="scientific">Campylobacter mucosalis CCUG 21559</name>
    <dbReference type="NCBI Taxonomy" id="1032067"/>
    <lineage>
        <taxon>Bacteria</taxon>
        <taxon>Pseudomonadati</taxon>
        <taxon>Campylobacterota</taxon>
        <taxon>Epsilonproteobacteria</taxon>
        <taxon>Campylobacterales</taxon>
        <taxon>Campylobacteraceae</taxon>
        <taxon>Campylobacter</taxon>
    </lineage>
</organism>
<keyword evidence="4 8" id="KW-1133">Transmembrane helix</keyword>
<dbReference type="Pfam" id="PF13145">
    <property type="entry name" value="Rotamase_2"/>
    <property type="match status" value="1"/>
</dbReference>
<evidence type="ECO:0000256" key="7">
    <source>
        <dbReference type="ARBA" id="ARBA00038408"/>
    </source>
</evidence>
<dbReference type="EMBL" id="CP012542">
    <property type="protein sequence ID" value="QCD45254.1"/>
    <property type="molecule type" value="Genomic_DNA"/>
</dbReference>
<accession>A0A6G5QI09</accession>
<evidence type="ECO:0000313" key="11">
    <source>
        <dbReference type="Proteomes" id="UP000503264"/>
    </source>
</evidence>
<keyword evidence="5 8" id="KW-0472">Membrane</keyword>
<sequence>MITWMQRHKKYLVVTIWISTIAFVGAGFVGWGAYDMNSNRATSVAKVGHRNVSVQDLNDKYSQLYSYYNNIFEGKLTQEKAAELGLENLALKSSIQESLLLNFADDIGLSVSDDDIIRYIASDENFHKDGKFDKNLYYDTLRRSRINPKDYEQSLRRVILIDKLRTALKLDVTKDDIDLLNASFSMQDIVGLSILSVNPNDIKVDEAELKELWEKSKNNYMTKTIYNLETLFVPSKNLDANETALSEYYNENKSNYRDNEDKILPFESAKDMAAKDLMLEQTKSLALEKYVGVKKGEIKTDGFMSFDEDNATLPLDEFKDAKVADVLKPIIYKDGYMIARIKDIVAPTPMSFEKAKEYVKVAYMAEKSKKILDEKSKDALKNFDVKNAIKATISRDKIAKIDGLTDFEVSNFIAQVFNSPNKKGYIVLGEKAVIYEILEQKLLTNKDISNALVFENMAMLKNNELMQDLTKELQKRYKVEEYIKR</sequence>
<dbReference type="InterPro" id="IPR052029">
    <property type="entry name" value="PpiD_chaperone"/>
</dbReference>
<comment type="subcellular location">
    <subcellularLocation>
        <location evidence="1">Cell membrane</location>
        <topology evidence="1">Single-pass type II membrane protein</topology>
    </subcellularLocation>
</comment>
<feature type="transmembrane region" description="Helical" evidence="8">
    <location>
        <begin position="12"/>
        <end position="34"/>
    </location>
</feature>
<evidence type="ECO:0000256" key="5">
    <source>
        <dbReference type="ARBA" id="ARBA00023136"/>
    </source>
</evidence>
<evidence type="ECO:0000256" key="3">
    <source>
        <dbReference type="ARBA" id="ARBA00022692"/>
    </source>
</evidence>
<protein>
    <submittedName>
        <fullName evidence="10">Putative periplasmic folding chaperone</fullName>
    </submittedName>
</protein>